<evidence type="ECO:0000256" key="1">
    <source>
        <dbReference type="SAM" id="SignalP"/>
    </source>
</evidence>
<proteinExistence type="predicted"/>
<comment type="caution">
    <text evidence="2">The sequence shown here is derived from an EMBL/GenBank/DDBJ whole genome shotgun (WGS) entry which is preliminary data.</text>
</comment>
<evidence type="ECO:0000313" key="2">
    <source>
        <dbReference type="EMBL" id="MDQ8196335.1"/>
    </source>
</evidence>
<accession>A0ABU1ANG0</accession>
<keyword evidence="3" id="KW-1185">Reference proteome</keyword>
<sequence length="94" mass="10333">MMSYNLKALLRGILLSLLSMSSYATSAEEIYELVEPTKLARYSDITYYVRLPQGRADENLGRASSGMETSVRGVMALVTWGAQPEDVGCMMTGD</sequence>
<reference evidence="2 3" key="1">
    <citation type="submission" date="2023-04" db="EMBL/GenBank/DDBJ databases">
        <title>A novel bacteria isolated from coastal sediment.</title>
        <authorList>
            <person name="Liu X.-J."/>
            <person name="Du Z.-J."/>
        </authorList>
    </citation>
    <scope>NUCLEOTIDE SEQUENCE [LARGE SCALE GENOMIC DNA]</scope>
    <source>
        <strain evidence="2 3">SDUM461004</strain>
    </source>
</reference>
<name>A0ABU1ANG0_9BACT</name>
<organism evidence="2 3">
    <name type="scientific">Thalassobacterium sedimentorum</name>
    <dbReference type="NCBI Taxonomy" id="3041258"/>
    <lineage>
        <taxon>Bacteria</taxon>
        <taxon>Pseudomonadati</taxon>
        <taxon>Verrucomicrobiota</taxon>
        <taxon>Opitutia</taxon>
        <taxon>Puniceicoccales</taxon>
        <taxon>Coraliomargaritaceae</taxon>
        <taxon>Thalassobacterium</taxon>
    </lineage>
</organism>
<dbReference type="Proteomes" id="UP001243717">
    <property type="component" value="Unassembled WGS sequence"/>
</dbReference>
<evidence type="ECO:0000313" key="3">
    <source>
        <dbReference type="Proteomes" id="UP001243717"/>
    </source>
</evidence>
<gene>
    <name evidence="2" type="ORF">QEH59_18005</name>
</gene>
<dbReference type="RefSeq" id="WP_308986769.1">
    <property type="nucleotide sequence ID" value="NZ_JARXIC010000065.1"/>
</dbReference>
<protein>
    <submittedName>
        <fullName evidence="2">Uncharacterized protein</fullName>
    </submittedName>
</protein>
<keyword evidence="1" id="KW-0732">Signal</keyword>
<dbReference type="EMBL" id="JARXIC010000065">
    <property type="protein sequence ID" value="MDQ8196335.1"/>
    <property type="molecule type" value="Genomic_DNA"/>
</dbReference>
<feature type="signal peptide" evidence="1">
    <location>
        <begin position="1"/>
        <end position="24"/>
    </location>
</feature>
<feature type="chain" id="PRO_5046943140" evidence="1">
    <location>
        <begin position="25"/>
        <end position="94"/>
    </location>
</feature>